<evidence type="ECO:0000313" key="2">
    <source>
        <dbReference type="EMBL" id="JAD81243.1"/>
    </source>
</evidence>
<sequence>MGIANCWADPSHIPRGLGRKDSRAPLEEKTRSMAT</sequence>
<accession>A0A0A9D3H2</accession>
<dbReference type="AlphaFoldDB" id="A0A0A9D3H2"/>
<name>A0A0A9D3H2_ARUDO</name>
<dbReference type="EMBL" id="GBRH01216652">
    <property type="protein sequence ID" value="JAD81243.1"/>
    <property type="molecule type" value="Transcribed_RNA"/>
</dbReference>
<evidence type="ECO:0000256" key="1">
    <source>
        <dbReference type="SAM" id="MobiDB-lite"/>
    </source>
</evidence>
<proteinExistence type="predicted"/>
<protein>
    <submittedName>
        <fullName evidence="2">Uncharacterized protein</fullName>
    </submittedName>
</protein>
<feature type="region of interest" description="Disordered" evidence="1">
    <location>
        <begin position="1"/>
        <end position="35"/>
    </location>
</feature>
<reference evidence="2" key="2">
    <citation type="journal article" date="2015" name="Data Brief">
        <title>Shoot transcriptome of the giant reed, Arundo donax.</title>
        <authorList>
            <person name="Barrero R.A."/>
            <person name="Guerrero F.D."/>
            <person name="Moolhuijzen P."/>
            <person name="Goolsby J.A."/>
            <person name="Tidwell J."/>
            <person name="Bellgard S.E."/>
            <person name="Bellgard M.I."/>
        </authorList>
    </citation>
    <scope>NUCLEOTIDE SEQUENCE</scope>
    <source>
        <tissue evidence="2">Shoot tissue taken approximately 20 cm above the soil surface</tissue>
    </source>
</reference>
<organism evidence="2">
    <name type="scientific">Arundo donax</name>
    <name type="common">Giant reed</name>
    <name type="synonym">Donax arundinaceus</name>
    <dbReference type="NCBI Taxonomy" id="35708"/>
    <lineage>
        <taxon>Eukaryota</taxon>
        <taxon>Viridiplantae</taxon>
        <taxon>Streptophyta</taxon>
        <taxon>Embryophyta</taxon>
        <taxon>Tracheophyta</taxon>
        <taxon>Spermatophyta</taxon>
        <taxon>Magnoliopsida</taxon>
        <taxon>Liliopsida</taxon>
        <taxon>Poales</taxon>
        <taxon>Poaceae</taxon>
        <taxon>PACMAD clade</taxon>
        <taxon>Arundinoideae</taxon>
        <taxon>Arundineae</taxon>
        <taxon>Arundo</taxon>
    </lineage>
</organism>
<reference evidence="2" key="1">
    <citation type="submission" date="2014-09" db="EMBL/GenBank/DDBJ databases">
        <authorList>
            <person name="Magalhaes I.L.F."/>
            <person name="Oliveira U."/>
            <person name="Santos F.R."/>
            <person name="Vidigal T.H.D.A."/>
            <person name="Brescovit A.D."/>
            <person name="Santos A.J."/>
        </authorList>
    </citation>
    <scope>NUCLEOTIDE SEQUENCE</scope>
    <source>
        <tissue evidence="2">Shoot tissue taken approximately 20 cm above the soil surface</tissue>
    </source>
</reference>
<feature type="compositionally biased region" description="Basic and acidic residues" evidence="1">
    <location>
        <begin position="18"/>
        <end position="35"/>
    </location>
</feature>